<protein>
    <submittedName>
        <fullName evidence="1">Diguanylate cyclase-like protein</fullName>
    </submittedName>
</protein>
<keyword evidence="1" id="KW-0496">Mitochondrion</keyword>
<name>A0A343A6X9_9STRA</name>
<sequence length="208" mass="23797">MKCGFKSFYVFMIIATKNNNMSFSSSNHKFSSQQVRKMSEYHYLGSITHLDLTFEVAYILDNATHRYTCAILLDQKLEPSDHRLGELLAMSLQNVFELESITQLLKQNSFSDPLSINSLASDLKQPKFIKCLTTLHASSFETIKDISEKLPGPNCYRSLRTFPTSYDNPSTYEDLKSEFINGAMDEYIFLFTKTEKPVNLLLITLQVA</sequence>
<dbReference type="EMBL" id="KX343079">
    <property type="protein sequence ID" value="AOY40417.1"/>
    <property type="molecule type" value="Genomic_DNA"/>
</dbReference>
<dbReference type="RefSeq" id="YP_009317762.1">
    <property type="nucleotide sequence ID" value="NC_031848.1"/>
</dbReference>
<dbReference type="GeneID" id="30218208"/>
<reference evidence="1" key="1">
    <citation type="journal article" date="2016" name="Mitochondrial DNA Part B Resour">
        <title>Complete mitochondrial genome of biraphid benthic diatom, Navicula ramosissima (Naviculales, Bacillariophyceae).</title>
        <authorList>
            <person name="An S.M."/>
            <person name="Noh J.H."/>
            <person name="Lee H.R."/>
            <person name="Choi D.H."/>
            <person name="Lee J.H."/>
            <person name="Yang E.C."/>
        </authorList>
    </citation>
    <scope>NUCLEOTIDE SEQUENCE</scope>
</reference>
<organism evidence="1">
    <name type="scientific">Navicula ramosissima</name>
    <dbReference type="NCBI Taxonomy" id="265559"/>
    <lineage>
        <taxon>Eukaryota</taxon>
        <taxon>Sar</taxon>
        <taxon>Stramenopiles</taxon>
        <taxon>Ochrophyta</taxon>
        <taxon>Bacillariophyta</taxon>
        <taxon>Bacillariophyceae</taxon>
        <taxon>Bacillariophycidae</taxon>
        <taxon>Naviculales</taxon>
        <taxon>Naviculaceae</taxon>
        <taxon>Navicula</taxon>
    </lineage>
</organism>
<evidence type="ECO:0000313" key="1">
    <source>
        <dbReference type="EMBL" id="AOY40417.1"/>
    </source>
</evidence>
<geneLocation type="mitochondrion" evidence="1"/>
<dbReference type="AlphaFoldDB" id="A0A343A6X9"/>
<proteinExistence type="predicted"/>
<accession>A0A343A6X9</accession>
<gene>
    <name evidence="1" type="primary">orf208</name>
    <name evidence="1" type="ORF">Nram.m52</name>
</gene>